<reference evidence="3" key="1">
    <citation type="submission" date="2020-01" db="EMBL/GenBank/DDBJ databases">
        <authorList>
            <person name="Rat A."/>
        </authorList>
    </citation>
    <scope>NUCLEOTIDE SEQUENCE</scope>
    <source>
        <strain evidence="3">LMG 31161</strain>
    </source>
</reference>
<reference evidence="3" key="3">
    <citation type="journal article" date="2021" name="Syst. Appl. Microbiol.">
        <title>Roseomonas hellenica sp. nov., isolated from roots of wild-growing Alkanna tinctoria.</title>
        <authorList>
            <person name="Rat A."/>
            <person name="Naranjo H.D."/>
            <person name="Lebbe L."/>
            <person name="Cnockaert M."/>
            <person name="Krigas N."/>
            <person name="Grigoriadou K."/>
            <person name="Maloupa E."/>
            <person name="Willems A."/>
        </authorList>
    </citation>
    <scope>NUCLEOTIDE SEQUENCE</scope>
    <source>
        <strain evidence="3">LMG 31161</strain>
    </source>
</reference>
<protein>
    <submittedName>
        <fullName evidence="3">Glycosyltransferase</fullName>
    </submittedName>
</protein>
<evidence type="ECO:0000313" key="5">
    <source>
        <dbReference type="Proteomes" id="UP000746741"/>
    </source>
</evidence>
<comment type="caution">
    <text evidence="3">The sequence shown here is derived from an EMBL/GenBank/DDBJ whole genome shotgun (WGS) entry which is preliminary data.</text>
</comment>
<keyword evidence="1" id="KW-0472">Membrane</keyword>
<dbReference type="PANTHER" id="PTHR43685">
    <property type="entry name" value="GLYCOSYLTRANSFERASE"/>
    <property type="match status" value="1"/>
</dbReference>
<dbReference type="RefSeq" id="WP_168044263.1">
    <property type="nucleotide sequence ID" value="NZ_JAAEDK010000081.1"/>
</dbReference>
<evidence type="ECO:0000313" key="3">
    <source>
        <dbReference type="EMBL" id="MBR0662129.1"/>
    </source>
</evidence>
<keyword evidence="1" id="KW-1133">Transmembrane helix</keyword>
<evidence type="ECO:0000259" key="2">
    <source>
        <dbReference type="Pfam" id="PF00535"/>
    </source>
</evidence>
<evidence type="ECO:0000313" key="4">
    <source>
        <dbReference type="EMBL" id="NKE20246.1"/>
    </source>
</evidence>
<dbReference type="EMBL" id="JAAVUP010000025">
    <property type="protein sequence ID" value="NKE20246.1"/>
    <property type="molecule type" value="Genomic_DNA"/>
</dbReference>
<dbReference type="InterPro" id="IPR050834">
    <property type="entry name" value="Glycosyltransf_2"/>
</dbReference>
<evidence type="ECO:0000313" key="6">
    <source>
        <dbReference type="Proteomes" id="UP001138708"/>
    </source>
</evidence>
<dbReference type="InterPro" id="IPR029044">
    <property type="entry name" value="Nucleotide-diphossugar_trans"/>
</dbReference>
<dbReference type="PANTHER" id="PTHR43685:SF2">
    <property type="entry name" value="GLYCOSYLTRANSFERASE 2-LIKE DOMAIN-CONTAINING PROTEIN"/>
    <property type="match status" value="1"/>
</dbReference>
<reference evidence="4 5" key="2">
    <citation type="submission" date="2020-02" db="EMBL/GenBank/DDBJ databases">
        <authorList>
            <person name="Sun Q."/>
            <person name="Inoue M."/>
        </authorList>
    </citation>
    <scope>NUCLEOTIDE SEQUENCE [LARGE SCALE GENOMIC DNA]</scope>
    <source>
        <strain evidence="4 5">KCTC 22478</strain>
    </source>
</reference>
<dbReference type="InterPro" id="IPR001173">
    <property type="entry name" value="Glyco_trans_2-like"/>
</dbReference>
<dbReference type="AlphaFoldDB" id="A0A9X9WP69"/>
<sequence>MTVTIGIKAYNEERHIAACLTSAVAAARQVGGVMVLADAGSGDRTVAIARGFPVRIVQLADARRRSCGASAQLAFLHAEGEYFYLLDGDMVMHRDFLPAAIAFLDANPEVAGVGGRVREVNTDNQEFQIRALAVEADRNWRPGIVDRLDCGGLYRVSAIREVGYFADSNLHAFEEFELAARLRSRGWKLARIDLPAVDHYGHRTEGYRLLWRRLASGYARAPGEVLRAAIGQRHLPIVLRRLGHIRHGLCVILWWAALLLTLAAPLSPPVRMGLLLLLVLGPWLGLSWRRRSLWLGLYSMAAWNVTAVGLLLGLLWPRRPATAPLPATSLTG</sequence>
<keyword evidence="1" id="KW-0812">Transmembrane</keyword>
<feature type="transmembrane region" description="Helical" evidence="1">
    <location>
        <begin position="295"/>
        <end position="316"/>
    </location>
</feature>
<dbReference type="Gene3D" id="3.90.550.10">
    <property type="entry name" value="Spore Coat Polysaccharide Biosynthesis Protein SpsA, Chain A"/>
    <property type="match status" value="1"/>
</dbReference>
<name>A0A9X9WP69_9PROT</name>
<feature type="transmembrane region" description="Helical" evidence="1">
    <location>
        <begin position="248"/>
        <end position="266"/>
    </location>
</feature>
<gene>
    <name evidence="4" type="ORF">GWK15_25045</name>
    <name evidence="3" type="ORF">GXW75_22940</name>
</gene>
<dbReference type="Proteomes" id="UP001138708">
    <property type="component" value="Unassembled WGS sequence"/>
</dbReference>
<organism evidence="3 6">
    <name type="scientific">Neoroseomonas oryzicola</name>
    <dbReference type="NCBI Taxonomy" id="535904"/>
    <lineage>
        <taxon>Bacteria</taxon>
        <taxon>Pseudomonadati</taxon>
        <taxon>Pseudomonadota</taxon>
        <taxon>Alphaproteobacteria</taxon>
        <taxon>Acetobacterales</taxon>
        <taxon>Acetobacteraceae</taxon>
        <taxon>Neoroseomonas</taxon>
    </lineage>
</organism>
<dbReference type="Pfam" id="PF00535">
    <property type="entry name" value="Glycos_transf_2"/>
    <property type="match status" value="1"/>
</dbReference>
<accession>A0A9X9WP69</accession>
<keyword evidence="5" id="KW-1185">Reference proteome</keyword>
<evidence type="ECO:0000256" key="1">
    <source>
        <dbReference type="SAM" id="Phobius"/>
    </source>
</evidence>
<dbReference type="Proteomes" id="UP000746741">
    <property type="component" value="Unassembled WGS sequence"/>
</dbReference>
<dbReference type="SUPFAM" id="SSF53448">
    <property type="entry name" value="Nucleotide-diphospho-sugar transferases"/>
    <property type="match status" value="1"/>
</dbReference>
<dbReference type="EMBL" id="JAAEDK010000081">
    <property type="protein sequence ID" value="MBR0662129.1"/>
    <property type="molecule type" value="Genomic_DNA"/>
</dbReference>
<proteinExistence type="predicted"/>
<feature type="transmembrane region" description="Helical" evidence="1">
    <location>
        <begin position="272"/>
        <end position="288"/>
    </location>
</feature>
<feature type="domain" description="Glycosyltransferase 2-like" evidence="2">
    <location>
        <begin position="5"/>
        <end position="162"/>
    </location>
</feature>